<dbReference type="STRING" id="74557.A0A1V9Z824"/>
<evidence type="ECO:0000313" key="4">
    <source>
        <dbReference type="Proteomes" id="UP000243217"/>
    </source>
</evidence>
<dbReference type="Proteomes" id="UP000243217">
    <property type="component" value="Unassembled WGS sequence"/>
</dbReference>
<dbReference type="OrthoDB" id="1937889at2759"/>
<gene>
    <name evidence="3" type="ORF">THRCLA_08254</name>
</gene>
<feature type="coiled-coil region" evidence="1">
    <location>
        <begin position="337"/>
        <end position="371"/>
    </location>
</feature>
<evidence type="ECO:0000256" key="2">
    <source>
        <dbReference type="SAM" id="MobiDB-lite"/>
    </source>
</evidence>
<dbReference type="AlphaFoldDB" id="A0A1V9Z824"/>
<comment type="caution">
    <text evidence="3">The sequence shown here is derived from an EMBL/GenBank/DDBJ whole genome shotgun (WGS) entry which is preliminary data.</text>
</comment>
<reference evidence="3 4" key="1">
    <citation type="journal article" date="2014" name="Genome Biol. Evol.">
        <title>The secreted proteins of Achlya hypogyna and Thraustotheca clavata identify the ancestral oomycete secretome and reveal gene acquisitions by horizontal gene transfer.</title>
        <authorList>
            <person name="Misner I."/>
            <person name="Blouin N."/>
            <person name="Leonard G."/>
            <person name="Richards T.A."/>
            <person name="Lane C.E."/>
        </authorList>
    </citation>
    <scope>NUCLEOTIDE SEQUENCE [LARGE SCALE GENOMIC DNA]</scope>
    <source>
        <strain evidence="3 4">ATCC 34112</strain>
    </source>
</reference>
<evidence type="ECO:0000256" key="1">
    <source>
        <dbReference type="SAM" id="Coils"/>
    </source>
</evidence>
<feature type="region of interest" description="Disordered" evidence="2">
    <location>
        <begin position="295"/>
        <end position="314"/>
    </location>
</feature>
<proteinExistence type="predicted"/>
<organism evidence="3 4">
    <name type="scientific">Thraustotheca clavata</name>
    <dbReference type="NCBI Taxonomy" id="74557"/>
    <lineage>
        <taxon>Eukaryota</taxon>
        <taxon>Sar</taxon>
        <taxon>Stramenopiles</taxon>
        <taxon>Oomycota</taxon>
        <taxon>Saprolegniomycetes</taxon>
        <taxon>Saprolegniales</taxon>
        <taxon>Achlyaceae</taxon>
        <taxon>Thraustotheca</taxon>
    </lineage>
</organism>
<protein>
    <submittedName>
        <fullName evidence="3">Uncharacterized protein</fullName>
    </submittedName>
</protein>
<keyword evidence="4" id="KW-1185">Reference proteome</keyword>
<sequence>MGKEEGKKSSSLWKWKKTARIHRKELCNAVGACNPRKILDQVVLQGGIHHTQMVVAVFNGRPLQRTCIDVLLTWYRAKRGEEYMLLHGVKEDWYQPTAEDIGASLLLRMKTFDAIGKEIIACAEFGPIVEDPAIRSQVENLLEAKTAFFTNIHIVPSNHHEISMEDTWSLLIDDKRIRISCESSLIPPFEALYTSHVLMTFAPHNPNSFLLAFGHDLDAPTQLHLKVDSNRTRDVIYLVFMAFKTQALASQAHSDAVLTGKSALHAVRTIVSPLQETSKFVLPWHQKPAVLKHRKSALVSSPGTSDDSDDSEGEFSSLLQDVDALLLGQSIIPEDPRIENDVDVAKLQNKVERLEQRLAQMHMDQLALEAQLEAHRSKETSNLST</sequence>
<accession>A0A1V9Z824</accession>
<name>A0A1V9Z824_9STRA</name>
<keyword evidence="1" id="KW-0175">Coiled coil</keyword>
<dbReference type="EMBL" id="JNBS01002208">
    <property type="protein sequence ID" value="OQR94072.1"/>
    <property type="molecule type" value="Genomic_DNA"/>
</dbReference>
<evidence type="ECO:0000313" key="3">
    <source>
        <dbReference type="EMBL" id="OQR94072.1"/>
    </source>
</evidence>